<name>A0A235BMV1_UNCW3</name>
<gene>
    <name evidence="1" type="ORF">CH333_09995</name>
</gene>
<protein>
    <recommendedName>
        <fullName evidence="3">ATP-binding protein</fullName>
    </recommendedName>
</protein>
<comment type="caution">
    <text evidence="1">The sequence shown here is derived from an EMBL/GenBank/DDBJ whole genome shotgun (WGS) entry which is preliminary data.</text>
</comment>
<evidence type="ECO:0000313" key="2">
    <source>
        <dbReference type="Proteomes" id="UP000215215"/>
    </source>
</evidence>
<organism evidence="1 2">
    <name type="scientific">candidate division WOR-3 bacterium JGI_Cruoil_03_44_89</name>
    <dbReference type="NCBI Taxonomy" id="1973748"/>
    <lineage>
        <taxon>Bacteria</taxon>
        <taxon>Bacteria division WOR-3</taxon>
    </lineage>
</organism>
<dbReference type="InterPro" id="IPR027417">
    <property type="entry name" value="P-loop_NTPase"/>
</dbReference>
<accession>A0A235BMV1</accession>
<dbReference type="Pfam" id="PF10923">
    <property type="entry name" value="BrxC_BrxD"/>
    <property type="match status" value="1"/>
</dbReference>
<evidence type="ECO:0000313" key="1">
    <source>
        <dbReference type="EMBL" id="OYD13783.1"/>
    </source>
</evidence>
<sequence>MTLKPDIAKAIIFRLGESGTPPEFGLDSFTVGLEPYLSVLENEYMDSILKMGMSTFKLVVGSYGGGKTHFLYCVRDLAWQCRYLVSYVPLSPVECPFDRLDLVYKRIVQSLTCPPSSFESLVNPADRGVEALLRVWYADVSAKLGGKEARDEYLKGLSGIESTSFLLGIKHSFLALDEGDEGEFSDITRWLAGEPLENLSRFGIIESLTQQTAFRFLRSLLQFTRLIGYSGTVLLFDEAERSISIAGSRAEKRALDNLRQLVDECGNTRFPSSMVLYAIPDVYQLLDKRGDVYEALKQRLEGMFSTVNPSGVRIDLERLGMEPTDFLKTVGERLGRLYKNAYDVNIGDYAIKRTAEVLADVCYGERYGDIGYRRIFIKTFIQALHSLRSDPGKILNEKLAEALVRGSIKSIEDGKREISDGEEY</sequence>
<dbReference type="Proteomes" id="UP000215215">
    <property type="component" value="Unassembled WGS sequence"/>
</dbReference>
<reference evidence="1 2" key="1">
    <citation type="submission" date="2017-07" db="EMBL/GenBank/DDBJ databases">
        <title>Recovery of genomes from metagenomes via a dereplication, aggregation, and scoring strategy.</title>
        <authorList>
            <person name="Sieber C.M."/>
            <person name="Probst A.J."/>
            <person name="Sharrar A."/>
            <person name="Thomas B.C."/>
            <person name="Hess M."/>
            <person name="Tringe S.G."/>
            <person name="Banfield J.F."/>
        </authorList>
    </citation>
    <scope>NUCLEOTIDE SEQUENCE [LARGE SCALE GENOMIC DNA]</scope>
    <source>
        <strain evidence="1">JGI_Cruoil_03_44_89</strain>
    </source>
</reference>
<dbReference type="EMBL" id="NOZQ01000215">
    <property type="protein sequence ID" value="OYD13783.1"/>
    <property type="molecule type" value="Genomic_DNA"/>
</dbReference>
<evidence type="ECO:0008006" key="3">
    <source>
        <dbReference type="Google" id="ProtNLM"/>
    </source>
</evidence>
<dbReference type="AlphaFoldDB" id="A0A235BMV1"/>
<proteinExistence type="predicted"/>
<dbReference type="SUPFAM" id="SSF52540">
    <property type="entry name" value="P-loop containing nucleoside triphosphate hydrolases"/>
    <property type="match status" value="1"/>
</dbReference>
<dbReference type="InterPro" id="IPR021228">
    <property type="entry name" value="BrxD"/>
</dbReference>